<keyword evidence="2" id="KW-1185">Reference proteome</keyword>
<dbReference type="Proteomes" id="UP000727407">
    <property type="component" value="Unassembled WGS sequence"/>
</dbReference>
<evidence type="ECO:0000313" key="1">
    <source>
        <dbReference type="EMBL" id="KAF5892809.1"/>
    </source>
</evidence>
<accession>A0A8J4U8M7</accession>
<reference evidence="1" key="1">
    <citation type="submission" date="2020-07" db="EMBL/GenBank/DDBJ databases">
        <title>Clarias magur genome sequencing, assembly and annotation.</title>
        <authorList>
            <person name="Kushwaha B."/>
            <person name="Kumar R."/>
            <person name="Das P."/>
            <person name="Joshi C.G."/>
            <person name="Kumar D."/>
            <person name="Nagpure N.S."/>
            <person name="Pandey M."/>
            <person name="Agarwal S."/>
            <person name="Srivastava S."/>
            <person name="Singh M."/>
            <person name="Sahoo L."/>
            <person name="Jayasankar P."/>
            <person name="Meher P.K."/>
            <person name="Koringa P.G."/>
            <person name="Iquebal M.A."/>
            <person name="Das S.P."/>
            <person name="Bit A."/>
            <person name="Patnaik S."/>
            <person name="Patel N."/>
            <person name="Shah T.M."/>
            <person name="Hinsu A."/>
            <person name="Jena J.K."/>
        </authorList>
    </citation>
    <scope>NUCLEOTIDE SEQUENCE</scope>
    <source>
        <strain evidence="1">CIFAMagur01</strain>
        <tissue evidence="1">Testis</tissue>
    </source>
</reference>
<name>A0A8J4U8M7_CLAMG</name>
<organism evidence="1 2">
    <name type="scientific">Clarias magur</name>
    <name type="common">Asian catfish</name>
    <name type="synonym">Macropteronotus magur</name>
    <dbReference type="NCBI Taxonomy" id="1594786"/>
    <lineage>
        <taxon>Eukaryota</taxon>
        <taxon>Metazoa</taxon>
        <taxon>Chordata</taxon>
        <taxon>Craniata</taxon>
        <taxon>Vertebrata</taxon>
        <taxon>Euteleostomi</taxon>
        <taxon>Actinopterygii</taxon>
        <taxon>Neopterygii</taxon>
        <taxon>Teleostei</taxon>
        <taxon>Ostariophysi</taxon>
        <taxon>Siluriformes</taxon>
        <taxon>Clariidae</taxon>
        <taxon>Clarias</taxon>
    </lineage>
</organism>
<protein>
    <submittedName>
        <fullName evidence="1">Glutamyl-tRNA reductase</fullName>
    </submittedName>
</protein>
<proteinExistence type="predicted"/>
<sequence>MDWDIMNSENEYNGNRIATWKVEAIGDIKTTGQAIGKSHGLGHNELRKRIQWEQDRNLE</sequence>
<comment type="caution">
    <text evidence="1">The sequence shown here is derived from an EMBL/GenBank/DDBJ whole genome shotgun (WGS) entry which is preliminary data.</text>
</comment>
<dbReference type="AlphaFoldDB" id="A0A8J4U8M7"/>
<evidence type="ECO:0000313" key="2">
    <source>
        <dbReference type="Proteomes" id="UP000727407"/>
    </source>
</evidence>
<gene>
    <name evidence="1" type="primary">hemA</name>
    <name evidence="1" type="ORF">DAT39_017491</name>
</gene>
<feature type="non-terminal residue" evidence="1">
    <location>
        <position position="59"/>
    </location>
</feature>
<dbReference type="EMBL" id="QNUK01000474">
    <property type="protein sequence ID" value="KAF5892809.1"/>
    <property type="molecule type" value="Genomic_DNA"/>
</dbReference>